<evidence type="ECO:0000313" key="3">
    <source>
        <dbReference type="EMBL" id="MCM8557367.1"/>
    </source>
</evidence>
<gene>
    <name evidence="3" type="ORF">NDO55_05985</name>
</gene>
<dbReference type="Pfam" id="PF05569">
    <property type="entry name" value="Peptidase_M56"/>
    <property type="match status" value="1"/>
</dbReference>
<keyword evidence="1" id="KW-1133">Transmembrane helix</keyword>
<dbReference type="InterPro" id="IPR052173">
    <property type="entry name" value="Beta-lactam_resp_regulator"/>
</dbReference>
<feature type="transmembrane region" description="Helical" evidence="1">
    <location>
        <begin position="29"/>
        <end position="48"/>
    </location>
</feature>
<reference evidence="3" key="1">
    <citation type="submission" date="2022-06" db="EMBL/GenBank/DDBJ databases">
        <title>Sphingomicrobium sedimins sp. nov., a marine bacterium isolated from tidal flat.</title>
        <authorList>
            <person name="Kim C.-H."/>
            <person name="Yoo Y."/>
            <person name="Kim J.-J."/>
        </authorList>
    </citation>
    <scope>NUCLEOTIDE SEQUENCE</scope>
    <source>
        <strain evidence="3">GRR-S6-50</strain>
    </source>
</reference>
<evidence type="ECO:0000256" key="1">
    <source>
        <dbReference type="SAM" id="Phobius"/>
    </source>
</evidence>
<dbReference type="RefSeq" id="WP_252113375.1">
    <property type="nucleotide sequence ID" value="NZ_JAMSHT010000001.1"/>
</dbReference>
<keyword evidence="1" id="KW-0472">Membrane</keyword>
<organism evidence="3 4">
    <name type="scientific">Sphingomicrobium sediminis</name>
    <dbReference type="NCBI Taxonomy" id="2950949"/>
    <lineage>
        <taxon>Bacteria</taxon>
        <taxon>Pseudomonadati</taxon>
        <taxon>Pseudomonadota</taxon>
        <taxon>Alphaproteobacteria</taxon>
        <taxon>Sphingomonadales</taxon>
        <taxon>Sphingomonadaceae</taxon>
        <taxon>Sphingomicrobium</taxon>
    </lineage>
</organism>
<dbReference type="AlphaFoldDB" id="A0A9X2J4M6"/>
<keyword evidence="1" id="KW-0812">Transmembrane</keyword>
<feature type="transmembrane region" description="Helical" evidence="1">
    <location>
        <begin position="6"/>
        <end position="22"/>
    </location>
</feature>
<comment type="caution">
    <text evidence="3">The sequence shown here is derived from an EMBL/GenBank/DDBJ whole genome shotgun (WGS) entry which is preliminary data.</text>
</comment>
<evidence type="ECO:0000313" key="4">
    <source>
        <dbReference type="Proteomes" id="UP001155128"/>
    </source>
</evidence>
<evidence type="ECO:0000259" key="2">
    <source>
        <dbReference type="Pfam" id="PF05569"/>
    </source>
</evidence>
<dbReference type="EMBL" id="JAMSHT010000001">
    <property type="protein sequence ID" value="MCM8557367.1"/>
    <property type="molecule type" value="Genomic_DNA"/>
</dbReference>
<dbReference type="PANTHER" id="PTHR34978:SF3">
    <property type="entry name" value="SLR0241 PROTEIN"/>
    <property type="match status" value="1"/>
</dbReference>
<accession>A0A9X2J4M6</accession>
<sequence>MADWLLHALAGSTILIVALLLARRPLSRSIGATWMYALWGIIALRLFIPPLPVDLSFLVPPSAPIPVSTISVAATEAPGFLAANAGTLFALWAGGAVLFLVIGLGASLRYMARLARGATCTAQDGNVRIYISPAATVPVAAGLLDRRIYLPGDFSSRWSEEEAAMILAHELAHHRRGDLWANLLGFIILSLHWFNPVAWAAWHRFRIDQECACDADVLAQRNGAQREIYGRALLRASQRETLPVLTLALITPKTIVERIEMMRHVEKKGSKASMIGLAALALVAVPATAATLQDAEPQKITFQSKDGETQTFIVKGSGEVKVEGTIVEFKGKDENGNDVENVFVVKKGTEGELVEIVLEKCEDDSCPNDFVFEEKE</sequence>
<dbReference type="Proteomes" id="UP001155128">
    <property type="component" value="Unassembled WGS sequence"/>
</dbReference>
<proteinExistence type="predicted"/>
<feature type="domain" description="Peptidase M56" evidence="2">
    <location>
        <begin position="12"/>
        <end position="262"/>
    </location>
</feature>
<name>A0A9X2J4M6_9SPHN</name>
<feature type="transmembrane region" description="Helical" evidence="1">
    <location>
        <begin position="179"/>
        <end position="202"/>
    </location>
</feature>
<keyword evidence="4" id="KW-1185">Reference proteome</keyword>
<dbReference type="InterPro" id="IPR008756">
    <property type="entry name" value="Peptidase_M56"/>
</dbReference>
<dbReference type="PANTHER" id="PTHR34978">
    <property type="entry name" value="POSSIBLE SENSOR-TRANSDUCER PROTEIN BLAR"/>
    <property type="match status" value="1"/>
</dbReference>
<protein>
    <submittedName>
        <fullName evidence="3">M56 family metallopeptidase</fullName>
    </submittedName>
</protein>
<dbReference type="CDD" id="cd07341">
    <property type="entry name" value="M56_BlaR1_MecR1_like"/>
    <property type="match status" value="1"/>
</dbReference>
<feature type="transmembrane region" description="Helical" evidence="1">
    <location>
        <begin position="89"/>
        <end position="108"/>
    </location>
</feature>